<dbReference type="GeneID" id="107410586"/>
<sequence length="529" mass="58580">MAVDPKSILFQDEEEQEQEVENHDPPAHNPYAPPDELFDITTTVDPSYVISLIRKLLPTDATATHKLHDNGACCVHTQGSNIDKMEENESTDSHWCSSRDVSGRMEIVDVHKSAPGERESEDPYNGVEHTGHDVYAGEEVWEEYGCILWDLAASKTHAELMVENLILEVLKANLMVSQSVRAKEISLGIMGNLACHEVLMKRIVSTDGLVELIGDQLFLDDAQCLCEVCRLLTSGIQSSECSTWATALQSERILCRILWIAENSLNPRLIEKSVEILLAIIESSQEVAHSLLPTLMTLGLPSLLTNLLGFEIRTLMSERVSERFLILDVILRAVEALSVIDGYSQDISSNKELFQLVLDLVKLPDKVEVASSCVTAAVLIANILSDVANLATELLYDLNFLRGLLDIFPLASDDREARSAIWNIMARLLFQIQESEVSPSTLSQYVLVLASKCDLIEDDLLDNQLDGLQANARTTALRRICSILSQWTETNDGAGNNHATGEDHTNGVDIGRLLDCCQKHLDSFRSSSP</sequence>
<dbReference type="Proteomes" id="UP001652623">
    <property type="component" value="Chromosome 10"/>
</dbReference>
<evidence type="ECO:0000256" key="3">
    <source>
        <dbReference type="ARBA" id="ARBA00038401"/>
    </source>
</evidence>
<evidence type="ECO:0000313" key="6">
    <source>
        <dbReference type="RefSeq" id="XP_024927014.3"/>
    </source>
</evidence>
<dbReference type="InterPro" id="IPR011989">
    <property type="entry name" value="ARM-like"/>
</dbReference>
<comment type="similarity">
    <text evidence="3">Belongs to the SAAL1 family.</text>
</comment>
<dbReference type="InParanoid" id="A0A6P6FYD2"/>
<keyword evidence="5" id="KW-1185">Reference proteome</keyword>
<keyword evidence="2" id="KW-0539">Nucleus</keyword>
<evidence type="ECO:0000313" key="5">
    <source>
        <dbReference type="Proteomes" id="UP001652623"/>
    </source>
</evidence>
<dbReference type="RefSeq" id="XP_024927014.3">
    <property type="nucleotide sequence ID" value="XM_025071246.3"/>
</dbReference>
<gene>
    <name evidence="6" type="primary">LOC107410586</name>
</gene>
<dbReference type="InterPro" id="IPR052464">
    <property type="entry name" value="Synovial_Prolif_Regulator"/>
</dbReference>
<evidence type="ECO:0000256" key="4">
    <source>
        <dbReference type="SAM" id="MobiDB-lite"/>
    </source>
</evidence>
<protein>
    <submittedName>
        <fullName evidence="6">Uncharacterized protein LOC107410586 isoform X1</fullName>
    </submittedName>
</protein>
<dbReference type="InterPro" id="IPR016024">
    <property type="entry name" value="ARM-type_fold"/>
</dbReference>
<proteinExistence type="inferred from homology"/>
<dbReference type="Gene3D" id="1.25.10.10">
    <property type="entry name" value="Leucine-rich Repeat Variant"/>
    <property type="match status" value="1"/>
</dbReference>
<name>A0A6P6FYD2_ZIZJJ</name>
<comment type="subcellular location">
    <subcellularLocation>
        <location evidence="1">Nucleus</location>
    </subcellularLocation>
</comment>
<feature type="region of interest" description="Disordered" evidence="4">
    <location>
        <begin position="1"/>
        <end position="30"/>
    </location>
</feature>
<accession>A0A6P6FYD2</accession>
<organism evidence="5 6">
    <name type="scientific">Ziziphus jujuba</name>
    <name type="common">Chinese jujube</name>
    <name type="synonym">Ziziphus sativa</name>
    <dbReference type="NCBI Taxonomy" id="326968"/>
    <lineage>
        <taxon>Eukaryota</taxon>
        <taxon>Viridiplantae</taxon>
        <taxon>Streptophyta</taxon>
        <taxon>Embryophyta</taxon>
        <taxon>Tracheophyta</taxon>
        <taxon>Spermatophyta</taxon>
        <taxon>Magnoliopsida</taxon>
        <taxon>eudicotyledons</taxon>
        <taxon>Gunneridae</taxon>
        <taxon>Pentapetalae</taxon>
        <taxon>rosids</taxon>
        <taxon>fabids</taxon>
        <taxon>Rosales</taxon>
        <taxon>Rhamnaceae</taxon>
        <taxon>Paliureae</taxon>
        <taxon>Ziziphus</taxon>
    </lineage>
</organism>
<evidence type="ECO:0000256" key="2">
    <source>
        <dbReference type="ARBA" id="ARBA00023242"/>
    </source>
</evidence>
<dbReference type="PANTHER" id="PTHR23424">
    <property type="entry name" value="SERUM AMYLOID A"/>
    <property type="match status" value="1"/>
</dbReference>
<dbReference type="PANTHER" id="PTHR23424:SF23">
    <property type="entry name" value="PROTEIN SAAL1"/>
    <property type="match status" value="1"/>
</dbReference>
<dbReference type="FunCoup" id="A0A6P6FYD2">
    <property type="interactions" value="852"/>
</dbReference>
<dbReference type="SUPFAM" id="SSF48371">
    <property type="entry name" value="ARM repeat"/>
    <property type="match status" value="1"/>
</dbReference>
<reference evidence="6" key="1">
    <citation type="submission" date="2025-08" db="UniProtKB">
        <authorList>
            <consortium name="RefSeq"/>
        </authorList>
    </citation>
    <scope>IDENTIFICATION</scope>
    <source>
        <tissue evidence="6">Seedling</tissue>
    </source>
</reference>
<dbReference type="AlphaFoldDB" id="A0A6P6FYD2"/>
<dbReference type="GO" id="GO:0005634">
    <property type="term" value="C:nucleus"/>
    <property type="evidence" value="ECO:0007669"/>
    <property type="project" value="UniProtKB-SubCell"/>
</dbReference>
<evidence type="ECO:0000256" key="1">
    <source>
        <dbReference type="ARBA" id="ARBA00004123"/>
    </source>
</evidence>